<dbReference type="Proteomes" id="UP000001485">
    <property type="component" value="Chromosome"/>
</dbReference>
<dbReference type="AlphaFoldDB" id="C5BA86"/>
<reference evidence="1 2" key="2">
    <citation type="journal article" date="2012" name="J. Bacteriol.">
        <title>Genome Sequence of Edwardsiella ictaluri 93-146, a Strain Associated with a Natural Channel Catfish Outbreak of Enteric Septicemia of Catfish.</title>
        <authorList>
            <person name="Williams M.L."/>
            <person name="Gillaspy A.F."/>
            <person name="Dyer D.W."/>
            <person name="Thune R.L."/>
            <person name="Waldbieser G.C."/>
            <person name="Schuster S.C."/>
            <person name="Gipson J."/>
            <person name="Zaitshik J."/>
            <person name="Landry C."/>
            <person name="Banes M.M."/>
            <person name="Lawrence M.L."/>
        </authorList>
    </citation>
    <scope>NUCLEOTIDE SEQUENCE [LARGE SCALE GENOMIC DNA]</scope>
    <source>
        <strain evidence="1 2">93-146</strain>
    </source>
</reference>
<evidence type="ECO:0000313" key="1">
    <source>
        <dbReference type="EMBL" id="ACR69566.1"/>
    </source>
</evidence>
<dbReference type="HOGENOM" id="CLU_3343060_0_0_6"/>
<name>C5BA86_EDWI9</name>
<accession>C5BA86</accession>
<proteinExistence type="predicted"/>
<organism evidence="1 2">
    <name type="scientific">Edwardsiella ictaluri (strain 93-146)</name>
    <dbReference type="NCBI Taxonomy" id="634503"/>
    <lineage>
        <taxon>Bacteria</taxon>
        <taxon>Pseudomonadati</taxon>
        <taxon>Pseudomonadota</taxon>
        <taxon>Gammaproteobacteria</taxon>
        <taxon>Enterobacterales</taxon>
        <taxon>Hafniaceae</taxon>
        <taxon>Edwardsiella</taxon>
    </lineage>
</organism>
<evidence type="ECO:0000313" key="2">
    <source>
        <dbReference type="Proteomes" id="UP000001485"/>
    </source>
</evidence>
<reference evidence="2" key="1">
    <citation type="submission" date="2009-03" db="EMBL/GenBank/DDBJ databases">
        <title>Complete genome sequence of Edwardsiella ictaluri 93-146.</title>
        <authorList>
            <person name="Williams M.L."/>
            <person name="Gillaspy A.F."/>
            <person name="Dyer D.W."/>
            <person name="Thune R.L."/>
            <person name="Waldbieser G.C."/>
            <person name="Schuster S.C."/>
            <person name="Gipson J."/>
            <person name="Zaitshik J."/>
            <person name="Landry C."/>
            <person name="Lawrence M.L."/>
        </authorList>
    </citation>
    <scope>NUCLEOTIDE SEQUENCE [LARGE SCALE GENOMIC DNA]</scope>
    <source>
        <strain evidence="2">93-146</strain>
    </source>
</reference>
<dbReference type="EMBL" id="CP001600">
    <property type="protein sequence ID" value="ACR69566.1"/>
    <property type="molecule type" value="Genomic_DNA"/>
</dbReference>
<dbReference type="KEGG" id="eic:NT01EI_2396"/>
<protein>
    <submittedName>
        <fullName evidence="1">Uncharacterized protein</fullName>
    </submittedName>
</protein>
<sequence>MFLSKEFILTDWKHSYFSVEDFIKSITEINNGGTACF</sequence>
<gene>
    <name evidence="1" type="ordered locus">NT01EI_2396</name>
</gene>